<dbReference type="SUPFAM" id="SSF56935">
    <property type="entry name" value="Porins"/>
    <property type="match status" value="1"/>
</dbReference>
<gene>
    <name evidence="13" type="ORF">IAB80_05950</name>
</gene>
<sequence length="1059" mass="115729">MKRIKLFFTVLSALVGSALALAQDLTVTGVVTDSSTGEPVPFATIQVKGTLNGGSTDAAGNYSILVEDDAVLIFSSIGYVSQEIEVSGKASIDVSLHPDSELLDETIVVAYGTAKKSSFTGSAGTVGSSNLAKRSVTNVSKAIEGMVAGITVTSGSGQPGSSASINIRGTGSINASSQPLYVVDGIPFDGSLSSISPSDIASLTVLKDASAAALYGARAANGVIMITTKRGSEGRAVVNFKAQVGVQSRSVRRYDLVSQDQFVELSWEALRNNYYLNGGYSFDEAAALASANLSSQLGGEHYNPYKNYTWDTLINPSTGRIHSDAVSAWNEDWMDAITDKTALRQEYTLSVSGGNEKTKYAFSAGYLNDKGVLTTTGFKRYSLRANVDHTANDWLQFGASASYSYTDQASTSTTDGTYTSNAWYTAQFMAPIYPVYLKDANGANLLDDSGNRQYDYGDGTNGNNRPTASRFNTLGDLHENNYNTLYDNSGVRAYAIFGGDKDIMGIFRGLSFTTNFGADIANRRVSTYTNPYHGDGTATSGSISKYSTRTFSYTWNQILKYERTFGDFHFLGQLGHEFYNYEYQYLYGSRNGVYPGIFELAPASDATSTNNSYSESYRIESYFGRVAADFADKYYLEATWRTDGSSRFHRDHRWGQFWSLGGSWRISEEGFMENASWVDNLTFRLSYGQLGNDNILNSLGASDFYLWQSFYDLTYPNAGNSGAVVSTLESTGISWEKKGTWNAGVEGTLFDRLLDVTVEYYYSNTTDMLLSYPMAMSTGFTGYNANVGSMVNQGVEASVKVNWANKPKFRANSTLMGYLNRNRVTALTETDELTFGVQVIKVGMPIYTYYVPKAAGVDPANGQLLYWAYETDENGNRIPGSDYVTSDETAANNSKYYMGSRQPLFQGSFGSEFYLGNFDFSFLTTFSVGGKVYDSVYATAMEVQYVGNNWSSNVLRRWQKPGDVTDVPAVLFNSGRLAADRWLIDASYFAIKSVQLGYTLPARLTEKAGIQSLRIFATGDNLALFSKLNGMNPQYSTSGGTDFVYAPTRAISLGIDINF</sequence>
<dbReference type="InterPro" id="IPR039426">
    <property type="entry name" value="TonB-dep_rcpt-like"/>
</dbReference>
<dbReference type="PROSITE" id="PS52016">
    <property type="entry name" value="TONB_DEPENDENT_REC_3"/>
    <property type="match status" value="1"/>
</dbReference>
<evidence type="ECO:0000256" key="5">
    <source>
        <dbReference type="ARBA" id="ARBA00023077"/>
    </source>
</evidence>
<evidence type="ECO:0000256" key="1">
    <source>
        <dbReference type="ARBA" id="ARBA00004571"/>
    </source>
</evidence>
<dbReference type="SUPFAM" id="SSF49464">
    <property type="entry name" value="Carboxypeptidase regulatory domain-like"/>
    <property type="match status" value="1"/>
</dbReference>
<evidence type="ECO:0000256" key="10">
    <source>
        <dbReference type="SAM" id="SignalP"/>
    </source>
</evidence>
<dbReference type="NCBIfam" id="TIGR04057">
    <property type="entry name" value="SusC_RagA_signa"/>
    <property type="match status" value="1"/>
</dbReference>
<keyword evidence="13" id="KW-0675">Receptor</keyword>
<dbReference type="InterPro" id="IPR036942">
    <property type="entry name" value="Beta-barrel_TonB_sf"/>
</dbReference>
<evidence type="ECO:0000256" key="4">
    <source>
        <dbReference type="ARBA" id="ARBA00022692"/>
    </source>
</evidence>
<evidence type="ECO:0000313" key="13">
    <source>
        <dbReference type="EMBL" id="MBO8478410.1"/>
    </source>
</evidence>
<dbReference type="Pfam" id="PF00593">
    <property type="entry name" value="TonB_dep_Rec_b-barrel"/>
    <property type="match status" value="1"/>
</dbReference>
<reference evidence="13" key="2">
    <citation type="journal article" date="2021" name="PeerJ">
        <title>Extensive microbial diversity within the chicken gut microbiome revealed by metagenomics and culture.</title>
        <authorList>
            <person name="Gilroy R."/>
            <person name="Ravi A."/>
            <person name="Getino M."/>
            <person name="Pursley I."/>
            <person name="Horton D.L."/>
            <person name="Alikhan N.F."/>
            <person name="Baker D."/>
            <person name="Gharbi K."/>
            <person name="Hall N."/>
            <person name="Watson M."/>
            <person name="Adriaenssens E.M."/>
            <person name="Foster-Nyarko E."/>
            <person name="Jarju S."/>
            <person name="Secka A."/>
            <person name="Antonio M."/>
            <person name="Oren A."/>
            <person name="Chaudhuri R.R."/>
            <person name="La Ragione R."/>
            <person name="Hildebrand F."/>
            <person name="Pallen M.J."/>
        </authorList>
    </citation>
    <scope>NUCLEOTIDE SEQUENCE</scope>
    <source>
        <strain evidence="13">2478</strain>
    </source>
</reference>
<dbReference type="InterPro" id="IPR023996">
    <property type="entry name" value="TonB-dep_OMP_SusC/RagA"/>
</dbReference>
<evidence type="ECO:0000256" key="7">
    <source>
        <dbReference type="ARBA" id="ARBA00023237"/>
    </source>
</evidence>
<evidence type="ECO:0000256" key="8">
    <source>
        <dbReference type="PROSITE-ProRule" id="PRU01360"/>
    </source>
</evidence>
<feature type="domain" description="TonB-dependent receptor plug" evidence="12">
    <location>
        <begin position="116"/>
        <end position="223"/>
    </location>
</feature>
<dbReference type="InterPro" id="IPR023997">
    <property type="entry name" value="TonB-dep_OMP_SusC/RagA_CS"/>
</dbReference>
<evidence type="ECO:0000256" key="3">
    <source>
        <dbReference type="ARBA" id="ARBA00022452"/>
    </source>
</evidence>
<feature type="chain" id="PRO_5039391276" evidence="10">
    <location>
        <begin position="23"/>
        <end position="1059"/>
    </location>
</feature>
<evidence type="ECO:0000259" key="11">
    <source>
        <dbReference type="Pfam" id="PF00593"/>
    </source>
</evidence>
<organism evidence="13 14">
    <name type="scientific">Candidatus Cryptobacteroides excrementipullorum</name>
    <dbReference type="NCBI Taxonomy" id="2840761"/>
    <lineage>
        <taxon>Bacteria</taxon>
        <taxon>Pseudomonadati</taxon>
        <taxon>Bacteroidota</taxon>
        <taxon>Bacteroidia</taxon>
        <taxon>Bacteroidales</taxon>
        <taxon>Candidatus Cryptobacteroides</taxon>
    </lineage>
</organism>
<proteinExistence type="inferred from homology"/>
<keyword evidence="5 9" id="KW-0798">TonB box</keyword>
<feature type="signal peptide" evidence="10">
    <location>
        <begin position="1"/>
        <end position="22"/>
    </location>
</feature>
<name>A0A9D9IU63_9BACT</name>
<accession>A0A9D9IU63</accession>
<evidence type="ECO:0000259" key="12">
    <source>
        <dbReference type="Pfam" id="PF07715"/>
    </source>
</evidence>
<keyword evidence="10" id="KW-0732">Signal</keyword>
<dbReference type="Pfam" id="PF13715">
    <property type="entry name" value="CarbopepD_reg_2"/>
    <property type="match status" value="1"/>
</dbReference>
<keyword evidence="2 8" id="KW-0813">Transport</keyword>
<comment type="similarity">
    <text evidence="8 9">Belongs to the TonB-dependent receptor family.</text>
</comment>
<comment type="subcellular location">
    <subcellularLocation>
        <location evidence="1 8">Cell outer membrane</location>
        <topology evidence="1 8">Multi-pass membrane protein</topology>
    </subcellularLocation>
</comment>
<dbReference type="Proteomes" id="UP000823771">
    <property type="component" value="Unassembled WGS sequence"/>
</dbReference>
<evidence type="ECO:0000313" key="14">
    <source>
        <dbReference type="Proteomes" id="UP000823771"/>
    </source>
</evidence>
<dbReference type="InterPro" id="IPR037066">
    <property type="entry name" value="Plug_dom_sf"/>
</dbReference>
<dbReference type="InterPro" id="IPR008969">
    <property type="entry name" value="CarboxyPept-like_regulatory"/>
</dbReference>
<evidence type="ECO:0000256" key="9">
    <source>
        <dbReference type="RuleBase" id="RU003357"/>
    </source>
</evidence>
<keyword evidence="7 8" id="KW-0998">Cell outer membrane</keyword>
<dbReference type="InterPro" id="IPR000531">
    <property type="entry name" value="Beta-barrel_TonB"/>
</dbReference>
<evidence type="ECO:0000256" key="2">
    <source>
        <dbReference type="ARBA" id="ARBA00022448"/>
    </source>
</evidence>
<reference evidence="13" key="1">
    <citation type="submission" date="2020-10" db="EMBL/GenBank/DDBJ databases">
        <authorList>
            <person name="Gilroy R."/>
        </authorList>
    </citation>
    <scope>NUCLEOTIDE SEQUENCE</scope>
    <source>
        <strain evidence="13">2478</strain>
    </source>
</reference>
<evidence type="ECO:0000256" key="6">
    <source>
        <dbReference type="ARBA" id="ARBA00023136"/>
    </source>
</evidence>
<keyword evidence="4 8" id="KW-0812">Transmembrane</keyword>
<protein>
    <submittedName>
        <fullName evidence="13">TonB-dependent receptor</fullName>
    </submittedName>
</protein>
<dbReference type="Gene3D" id="2.170.130.10">
    <property type="entry name" value="TonB-dependent receptor, plug domain"/>
    <property type="match status" value="1"/>
</dbReference>
<keyword evidence="6 8" id="KW-0472">Membrane</keyword>
<dbReference type="GO" id="GO:0009279">
    <property type="term" value="C:cell outer membrane"/>
    <property type="evidence" value="ECO:0007669"/>
    <property type="project" value="UniProtKB-SubCell"/>
</dbReference>
<dbReference type="Gene3D" id="2.60.40.1120">
    <property type="entry name" value="Carboxypeptidase-like, regulatory domain"/>
    <property type="match status" value="1"/>
</dbReference>
<dbReference type="InterPro" id="IPR012910">
    <property type="entry name" value="Plug_dom"/>
</dbReference>
<dbReference type="AlphaFoldDB" id="A0A9D9IU63"/>
<comment type="caution">
    <text evidence="13">The sequence shown here is derived from an EMBL/GenBank/DDBJ whole genome shotgun (WGS) entry which is preliminary data.</text>
</comment>
<keyword evidence="3 8" id="KW-1134">Transmembrane beta strand</keyword>
<feature type="domain" description="TonB-dependent receptor-like beta-barrel" evidence="11">
    <location>
        <begin position="444"/>
        <end position="913"/>
    </location>
</feature>
<dbReference type="Gene3D" id="2.40.170.20">
    <property type="entry name" value="TonB-dependent receptor, beta-barrel domain"/>
    <property type="match status" value="1"/>
</dbReference>
<dbReference type="EMBL" id="JADILZ010000050">
    <property type="protein sequence ID" value="MBO8478410.1"/>
    <property type="molecule type" value="Genomic_DNA"/>
</dbReference>
<dbReference type="NCBIfam" id="TIGR04056">
    <property type="entry name" value="OMP_RagA_SusC"/>
    <property type="match status" value="1"/>
</dbReference>
<dbReference type="Pfam" id="PF07715">
    <property type="entry name" value="Plug"/>
    <property type="match status" value="1"/>
</dbReference>